<comment type="caution">
    <text evidence="1">The sequence shown here is derived from an EMBL/GenBank/DDBJ whole genome shotgun (WGS) entry which is preliminary data.</text>
</comment>
<evidence type="ECO:0000313" key="1">
    <source>
        <dbReference type="EMBL" id="KAI4861045.1"/>
    </source>
</evidence>
<gene>
    <name evidence="1" type="ORF">F4820DRAFT_82648</name>
</gene>
<reference evidence="1 2" key="1">
    <citation type="journal article" date="2022" name="New Phytol.">
        <title>Ecological generalism drives hyperdiversity of secondary metabolite gene clusters in xylarialean endophytes.</title>
        <authorList>
            <person name="Franco M.E.E."/>
            <person name="Wisecaver J.H."/>
            <person name="Arnold A.E."/>
            <person name="Ju Y.M."/>
            <person name="Slot J.C."/>
            <person name="Ahrendt S."/>
            <person name="Moore L.P."/>
            <person name="Eastman K.E."/>
            <person name="Scott K."/>
            <person name="Konkel Z."/>
            <person name="Mondo S.J."/>
            <person name="Kuo A."/>
            <person name="Hayes R.D."/>
            <person name="Haridas S."/>
            <person name="Andreopoulos B."/>
            <person name="Riley R."/>
            <person name="LaButti K."/>
            <person name="Pangilinan J."/>
            <person name="Lipzen A."/>
            <person name="Amirebrahimi M."/>
            <person name="Yan J."/>
            <person name="Adam C."/>
            <person name="Keymanesh K."/>
            <person name="Ng V."/>
            <person name="Louie K."/>
            <person name="Northen T."/>
            <person name="Drula E."/>
            <person name="Henrissat B."/>
            <person name="Hsieh H.M."/>
            <person name="Youens-Clark K."/>
            <person name="Lutzoni F."/>
            <person name="Miadlikowska J."/>
            <person name="Eastwood D.C."/>
            <person name="Hamelin R.C."/>
            <person name="Grigoriev I.V."/>
            <person name="U'Ren J.M."/>
        </authorList>
    </citation>
    <scope>NUCLEOTIDE SEQUENCE [LARGE SCALE GENOMIC DNA]</scope>
    <source>
        <strain evidence="1 2">CBS 119005</strain>
    </source>
</reference>
<name>A0ACB9YPU0_9PEZI</name>
<dbReference type="Proteomes" id="UP001497700">
    <property type="component" value="Unassembled WGS sequence"/>
</dbReference>
<proteinExistence type="predicted"/>
<sequence length="437" mass="48126">MTDTSKLRIAIVGAGIAGLGAAIALKNHPAIDVQIYEKAAELKEIGASIALGPNGMRTLERLGVYNALDDEIAFRNKSKYPMIYRHWQTNEIISTDSHAGEVEYRHLTSRFYRAHLHEALAQHVDSSRIHLTKSFESVTHDAATQSLLITFTDKTTATADIILGADGIHSPVRTFFVPTSSTGWTGWVAFRSVFPYSHVAHIKDLPDEANHFWGSGRTIFVSKLGKDLFTVVGSYQADPNAPDAPYKDATWNSDGDVRVLKEFYKDWSPLIRQIVDAIPYTRIYPNAAAQTLDTWVLDGGRVTLAGDAAHAHGGAFAAGGSLALDDAWAFTASILHVFPKNATRKPTDAELLKALRIYEKTRKPHTDKVMSVVHDINAKKVARASQASEPETDAQLRARINNRVDPSWIHEHDVQAAFAQAVAWEEVNSQAGNLEKI</sequence>
<keyword evidence="2" id="KW-1185">Reference proteome</keyword>
<organism evidence="1 2">
    <name type="scientific">Hypoxylon rubiginosum</name>
    <dbReference type="NCBI Taxonomy" id="110542"/>
    <lineage>
        <taxon>Eukaryota</taxon>
        <taxon>Fungi</taxon>
        <taxon>Dikarya</taxon>
        <taxon>Ascomycota</taxon>
        <taxon>Pezizomycotina</taxon>
        <taxon>Sordariomycetes</taxon>
        <taxon>Xylariomycetidae</taxon>
        <taxon>Xylariales</taxon>
        <taxon>Hypoxylaceae</taxon>
        <taxon>Hypoxylon</taxon>
    </lineage>
</organism>
<dbReference type="EMBL" id="MU393564">
    <property type="protein sequence ID" value="KAI4861045.1"/>
    <property type="molecule type" value="Genomic_DNA"/>
</dbReference>
<protein>
    <submittedName>
        <fullName evidence="1">FAD/NAD(P)-binding domain-containing protein</fullName>
    </submittedName>
</protein>
<evidence type="ECO:0000313" key="2">
    <source>
        <dbReference type="Proteomes" id="UP001497700"/>
    </source>
</evidence>
<accession>A0ACB9YPU0</accession>